<feature type="compositionally biased region" description="Basic and acidic residues" evidence="1">
    <location>
        <begin position="461"/>
        <end position="487"/>
    </location>
</feature>
<evidence type="ECO:0000313" key="4">
    <source>
        <dbReference type="Proteomes" id="UP000221165"/>
    </source>
</evidence>
<feature type="transmembrane region" description="Helical" evidence="2">
    <location>
        <begin position="711"/>
        <end position="732"/>
    </location>
</feature>
<evidence type="ECO:0000256" key="1">
    <source>
        <dbReference type="SAM" id="MobiDB-lite"/>
    </source>
</evidence>
<gene>
    <name evidence="3" type="ORF">CSUI_010411</name>
</gene>
<feature type="region of interest" description="Disordered" evidence="1">
    <location>
        <begin position="638"/>
        <end position="686"/>
    </location>
</feature>
<protein>
    <recommendedName>
        <fullName evidence="5">Transmembrane protein</fullName>
    </recommendedName>
</protein>
<evidence type="ECO:0008006" key="5">
    <source>
        <dbReference type="Google" id="ProtNLM"/>
    </source>
</evidence>
<proteinExistence type="predicted"/>
<reference evidence="3 4" key="1">
    <citation type="journal article" date="2017" name="Int. J. Parasitol.">
        <title>The genome of the protozoan parasite Cystoisospora suis and a reverse vaccinology approach to identify vaccine candidates.</title>
        <authorList>
            <person name="Palmieri N."/>
            <person name="Shrestha A."/>
            <person name="Ruttkowski B."/>
            <person name="Beck T."/>
            <person name="Vogl C."/>
            <person name="Tomley F."/>
            <person name="Blake D.P."/>
            <person name="Joachim A."/>
        </authorList>
    </citation>
    <scope>NUCLEOTIDE SEQUENCE [LARGE SCALE GENOMIC DNA]</scope>
    <source>
        <strain evidence="3 4">Wien I</strain>
    </source>
</reference>
<keyword evidence="4" id="KW-1185">Reference proteome</keyword>
<dbReference type="GeneID" id="94433726"/>
<comment type="caution">
    <text evidence="3">The sequence shown here is derived from an EMBL/GenBank/DDBJ whole genome shotgun (WGS) entry which is preliminary data.</text>
</comment>
<feature type="region of interest" description="Disordered" evidence="1">
    <location>
        <begin position="531"/>
        <end position="612"/>
    </location>
</feature>
<dbReference type="RefSeq" id="XP_067917508.1">
    <property type="nucleotide sequence ID" value="XM_068070515.1"/>
</dbReference>
<dbReference type="AlphaFoldDB" id="A0A2C6KHG2"/>
<dbReference type="Proteomes" id="UP000221165">
    <property type="component" value="Unassembled WGS sequence"/>
</dbReference>
<feature type="compositionally biased region" description="Low complexity" evidence="1">
    <location>
        <begin position="534"/>
        <end position="544"/>
    </location>
</feature>
<feature type="compositionally biased region" description="Basic and acidic residues" evidence="1">
    <location>
        <begin position="122"/>
        <end position="151"/>
    </location>
</feature>
<feature type="region of interest" description="Disordered" evidence="1">
    <location>
        <begin position="447"/>
        <end position="487"/>
    </location>
</feature>
<organism evidence="3 4">
    <name type="scientific">Cystoisospora suis</name>
    <dbReference type="NCBI Taxonomy" id="483139"/>
    <lineage>
        <taxon>Eukaryota</taxon>
        <taxon>Sar</taxon>
        <taxon>Alveolata</taxon>
        <taxon>Apicomplexa</taxon>
        <taxon>Conoidasida</taxon>
        <taxon>Coccidia</taxon>
        <taxon>Eucoccidiorida</taxon>
        <taxon>Eimeriorina</taxon>
        <taxon>Sarcocystidae</taxon>
        <taxon>Cystoisospora</taxon>
    </lineage>
</organism>
<dbReference type="VEuPathDB" id="ToxoDB:CSUI_010411"/>
<keyword evidence="2" id="KW-1133">Transmembrane helix</keyword>
<keyword evidence="2" id="KW-0472">Membrane</keyword>
<evidence type="ECO:0000256" key="2">
    <source>
        <dbReference type="SAM" id="Phobius"/>
    </source>
</evidence>
<feature type="region of interest" description="Disordered" evidence="1">
    <location>
        <begin position="122"/>
        <end position="161"/>
    </location>
</feature>
<feature type="region of interest" description="Disordered" evidence="1">
    <location>
        <begin position="273"/>
        <end position="299"/>
    </location>
</feature>
<dbReference type="EMBL" id="MIGC01007348">
    <property type="protein sequence ID" value="PHJ15776.1"/>
    <property type="molecule type" value="Genomic_DNA"/>
</dbReference>
<keyword evidence="2" id="KW-0812">Transmembrane</keyword>
<feature type="compositionally biased region" description="Basic and acidic residues" evidence="1">
    <location>
        <begin position="639"/>
        <end position="680"/>
    </location>
</feature>
<accession>A0A2C6KHG2</accession>
<feature type="compositionally biased region" description="Low complexity" evidence="1">
    <location>
        <begin position="564"/>
        <end position="580"/>
    </location>
</feature>
<sequence length="808" mass="92410">MPSYSSSSEVFHRKFFLSFSSLSPFSILSSSSSSFLPSSLYHGFLRLSSSSQKTPHLPLFSFCPYLLQKKSFSFRHLSVSPFTQRRLASRVRQLNVKEEEERKLGTRQISISLSAQDEDLYGRKERRRKAEGGKVREEKRLIRTRKQENSKKHSSSCSSSSSALLSRSLSSSSFFSLGFPSPPSPSLLSQLSSSLSFFPSLRFSSHSSSSSSFFLSHPRSFHLATCSLSSFLSSSSPLSSCFSSLLSSPLLPTGLSLTRERRDVDVRCLHEKEREERRRGRERGRGRKERSTFSSSLVPPSCLSSRGALAGCFFLFLSDKKDERAKKEETSEEEKKKIKSSDIEKEVCFFTPQRQDWRVREQRNEEGDDREGSCRERRRLRGRELSSFRETLCRVVDSFHRGEGDKREEKKRRREVRGGARRREMFLARSCTSSYRQGKVCLDRVEKKRKGEERRKKRLVGKAEGERPVDKEKERSSERGRDKGDLHARLVRERRISKKAALERRKRLALGKNKISILSHYPISFPPIVDPSHHSPSSSSLSLHRGVHTPGKKVAQCQEETSVSSPSSSPLSFLSFSLSPQEHHERKASIQRSFPLPTGSKNTTEEEDFSDSFENEKKRKAFSLSSFLSKKSSFPSESLAHEEKVNTPRSQEKKAREAEAYAKTTKEKDEKKERDERGYGDEEEVGGNTKKSALVSRLKWDLLVTYKIFELVFLSCLLAIGAGGLLACLYILPYIRRWRDQLGGWVDYLSFFTIPKGKEEEEQVKSKVENALFHLIGFAARVAGPTYLKCLQVRTGDVRCMYTWRWKD</sequence>
<name>A0A2C6KHG2_9APIC</name>
<evidence type="ECO:0000313" key="3">
    <source>
        <dbReference type="EMBL" id="PHJ15776.1"/>
    </source>
</evidence>